<protein>
    <submittedName>
        <fullName evidence="2">Antibiotic biosynthesis monooxygenase</fullName>
    </submittedName>
</protein>
<keyword evidence="2" id="KW-0560">Oxidoreductase</keyword>
<dbReference type="Pfam" id="PF03992">
    <property type="entry name" value="ABM"/>
    <property type="match status" value="1"/>
</dbReference>
<comment type="caution">
    <text evidence="2">The sequence shown here is derived from an EMBL/GenBank/DDBJ whole genome shotgun (WGS) entry which is preliminary data.</text>
</comment>
<gene>
    <name evidence="2" type="ORF">BMG00_01055</name>
</gene>
<dbReference type="Gene3D" id="3.30.70.100">
    <property type="match status" value="1"/>
</dbReference>
<organism evidence="2 3">
    <name type="scientific">Thioclava marina</name>
    <dbReference type="NCBI Taxonomy" id="1915077"/>
    <lineage>
        <taxon>Bacteria</taxon>
        <taxon>Pseudomonadati</taxon>
        <taxon>Pseudomonadota</taxon>
        <taxon>Alphaproteobacteria</taxon>
        <taxon>Rhodobacterales</taxon>
        <taxon>Paracoccaceae</taxon>
        <taxon>Thioclava</taxon>
    </lineage>
</organism>
<dbReference type="EMBL" id="MPZS01000001">
    <property type="protein sequence ID" value="OOY12477.1"/>
    <property type="molecule type" value="Genomic_DNA"/>
</dbReference>
<proteinExistence type="predicted"/>
<dbReference type="InterPro" id="IPR011008">
    <property type="entry name" value="Dimeric_a/b-barrel"/>
</dbReference>
<accession>A0ABX3MLP7</accession>
<evidence type="ECO:0000313" key="3">
    <source>
        <dbReference type="Proteomes" id="UP000242224"/>
    </source>
</evidence>
<evidence type="ECO:0000259" key="1">
    <source>
        <dbReference type="Pfam" id="PF03992"/>
    </source>
</evidence>
<keyword evidence="3" id="KW-1185">Reference proteome</keyword>
<name>A0ABX3MLP7_9RHOB</name>
<evidence type="ECO:0000313" key="2">
    <source>
        <dbReference type="EMBL" id="OOY12477.1"/>
    </source>
</evidence>
<dbReference type="SUPFAM" id="SSF54909">
    <property type="entry name" value="Dimeric alpha+beta barrel"/>
    <property type="match status" value="1"/>
</dbReference>
<dbReference type="InterPro" id="IPR007138">
    <property type="entry name" value="ABM_dom"/>
</dbReference>
<reference evidence="2 3" key="1">
    <citation type="submission" date="2016-11" db="EMBL/GenBank/DDBJ databases">
        <title>A multilocus sequence analysis scheme for characterization of bacteria in the genus Thioclava.</title>
        <authorList>
            <person name="Liu Y."/>
            <person name="Shao Z."/>
        </authorList>
    </citation>
    <scope>NUCLEOTIDE SEQUENCE [LARGE SCALE GENOMIC DNA]</scope>
    <source>
        <strain evidence="2 3">11.10-0-13</strain>
    </source>
</reference>
<dbReference type="RefSeq" id="WP_078573128.1">
    <property type="nucleotide sequence ID" value="NZ_MPZS01000001.1"/>
</dbReference>
<keyword evidence="2" id="KW-0503">Monooxygenase</keyword>
<dbReference type="GO" id="GO:0004497">
    <property type="term" value="F:monooxygenase activity"/>
    <property type="evidence" value="ECO:0007669"/>
    <property type="project" value="UniProtKB-KW"/>
</dbReference>
<feature type="domain" description="ABM" evidence="1">
    <location>
        <begin position="14"/>
        <end position="75"/>
    </location>
</feature>
<sequence length="91" mass="10240">MALSLTGRLICTTEAQAEIVRGYLPEHIRLTRAEPGCELFEVTQGDDPMVWDLNERFASRDDFEAHQARTKASAWGRATQGITRDFQISEG</sequence>
<dbReference type="Proteomes" id="UP000242224">
    <property type="component" value="Unassembled WGS sequence"/>
</dbReference>